<dbReference type="EMBL" id="CP002069">
    <property type="protein sequence ID" value="ADI73972.1"/>
    <property type="molecule type" value="Genomic_DNA"/>
</dbReference>
<evidence type="ECO:0000256" key="2">
    <source>
        <dbReference type="ARBA" id="ARBA00022723"/>
    </source>
</evidence>
<keyword evidence="3 4" id="KW-0408">Iron</keyword>
<keyword evidence="5" id="KW-0472">Membrane</keyword>
<dbReference type="InterPro" id="IPR036909">
    <property type="entry name" value="Cyt_c-like_dom_sf"/>
</dbReference>
<evidence type="ECO:0000313" key="8">
    <source>
        <dbReference type="Proteomes" id="UP000000391"/>
    </source>
</evidence>
<proteinExistence type="predicted"/>
<dbReference type="InterPro" id="IPR009056">
    <property type="entry name" value="Cyt_c-like_dom"/>
</dbReference>
<keyword evidence="1 4" id="KW-0349">Heme</keyword>
<dbReference type="Proteomes" id="UP000000391">
    <property type="component" value="Chromosome"/>
</dbReference>
<dbReference type="RefSeq" id="WP_013194539.1">
    <property type="nucleotide sequence ID" value="NC_014253.1"/>
</dbReference>
<dbReference type="GeneID" id="9346719"/>
<evidence type="ECO:0000256" key="1">
    <source>
        <dbReference type="ARBA" id="ARBA00022617"/>
    </source>
</evidence>
<accession>D7E924</accession>
<name>D7E924_METEZ</name>
<evidence type="ECO:0000256" key="5">
    <source>
        <dbReference type="SAM" id="Phobius"/>
    </source>
</evidence>
<evidence type="ECO:0000313" key="7">
    <source>
        <dbReference type="EMBL" id="ADI73972.1"/>
    </source>
</evidence>
<dbReference type="OrthoDB" id="142128at2157"/>
<keyword evidence="8" id="KW-1185">Reference proteome</keyword>
<evidence type="ECO:0000256" key="4">
    <source>
        <dbReference type="PROSITE-ProRule" id="PRU00433"/>
    </source>
</evidence>
<dbReference type="GO" id="GO:0020037">
    <property type="term" value="F:heme binding"/>
    <property type="evidence" value="ECO:0007669"/>
    <property type="project" value="InterPro"/>
</dbReference>
<dbReference type="STRING" id="644295.Metev_1087"/>
<reference evidence="7 8" key="1">
    <citation type="submission" date="2010-06" db="EMBL/GenBank/DDBJ databases">
        <title>Complete sequence chromosome of Methanohalobium evestigatum Z-7303.</title>
        <authorList>
            <consortium name="US DOE Joint Genome Institute"/>
            <person name="Lucas S."/>
            <person name="Copeland A."/>
            <person name="Lapidus A."/>
            <person name="Cheng J.-F."/>
            <person name="Bruce D."/>
            <person name="Goodwin L."/>
            <person name="Pitluck S."/>
            <person name="Saunders E."/>
            <person name="Detter J.C."/>
            <person name="Han C."/>
            <person name="Tapia R."/>
            <person name="Land M."/>
            <person name="Hauser L."/>
            <person name="Kyrpides N."/>
            <person name="Mikhailova N."/>
            <person name="Sieprawska-Lupa M."/>
            <person name="Whitman W.B."/>
            <person name="Anderson I."/>
            <person name="Woyke T."/>
        </authorList>
    </citation>
    <scope>NUCLEOTIDE SEQUENCE [LARGE SCALE GENOMIC DNA]</scope>
    <source>
        <strain evidence="8">ATCC BAA-1072 / DSM 3721 / NBRC 107634 / OCM 161 / Z-7303</strain>
    </source>
</reference>
<dbReference type="SUPFAM" id="SSF46626">
    <property type="entry name" value="Cytochrome c"/>
    <property type="match status" value="1"/>
</dbReference>
<organism evidence="7 8">
    <name type="scientific">Methanohalobium evestigatum (strain ATCC BAA-1072 / DSM 3721 / NBRC 107634 / OCM 161 / Z-7303)</name>
    <dbReference type="NCBI Taxonomy" id="644295"/>
    <lineage>
        <taxon>Archaea</taxon>
        <taxon>Methanobacteriati</taxon>
        <taxon>Methanobacteriota</taxon>
        <taxon>Stenosarchaea group</taxon>
        <taxon>Methanomicrobia</taxon>
        <taxon>Methanosarcinales</taxon>
        <taxon>Methanosarcinaceae</taxon>
        <taxon>Methanohalobium</taxon>
    </lineage>
</organism>
<sequence>MKSSTIILIIILAIVVAGSIPLLIYQLYPPNIDENSYGPTGPGRSYQDQNLKTSFESNGETIYYTGFNKSGDKIQISSGPHWVYVHGGSCVDCHGADGKGNRPIRMNYKIPPDITYSALTSDEHDEHPVYTDETIKRAIRKGIDPSGNLLDSTMPRWHMSDKDVDDVVEYLKKLDN</sequence>
<dbReference type="PROSITE" id="PS51007">
    <property type="entry name" value="CYTC"/>
    <property type="match status" value="1"/>
</dbReference>
<dbReference type="Pfam" id="PF00034">
    <property type="entry name" value="Cytochrom_C"/>
    <property type="match status" value="1"/>
</dbReference>
<keyword evidence="5" id="KW-1133">Transmembrane helix</keyword>
<gene>
    <name evidence="7" type="ordered locus">Metev_1087</name>
</gene>
<dbReference type="KEGG" id="mev:Metev_1087"/>
<evidence type="ECO:0000256" key="3">
    <source>
        <dbReference type="ARBA" id="ARBA00023004"/>
    </source>
</evidence>
<dbReference type="HOGENOM" id="CLU_111443_0_0_2"/>
<keyword evidence="2 4" id="KW-0479">Metal-binding</keyword>
<dbReference type="GO" id="GO:0009055">
    <property type="term" value="F:electron transfer activity"/>
    <property type="evidence" value="ECO:0007669"/>
    <property type="project" value="InterPro"/>
</dbReference>
<dbReference type="GO" id="GO:0046872">
    <property type="term" value="F:metal ion binding"/>
    <property type="evidence" value="ECO:0007669"/>
    <property type="project" value="UniProtKB-KW"/>
</dbReference>
<keyword evidence="5" id="KW-0812">Transmembrane</keyword>
<feature type="transmembrane region" description="Helical" evidence="5">
    <location>
        <begin position="7"/>
        <end position="28"/>
    </location>
</feature>
<evidence type="ECO:0000259" key="6">
    <source>
        <dbReference type="PROSITE" id="PS51007"/>
    </source>
</evidence>
<dbReference type="AlphaFoldDB" id="D7E924"/>
<feature type="domain" description="Cytochrome c" evidence="6">
    <location>
        <begin position="54"/>
        <end position="175"/>
    </location>
</feature>
<protein>
    <recommendedName>
        <fullName evidence="6">Cytochrome c domain-containing protein</fullName>
    </recommendedName>
</protein>
<dbReference type="Gene3D" id="1.10.760.10">
    <property type="entry name" value="Cytochrome c-like domain"/>
    <property type="match status" value="1"/>
</dbReference>